<organism evidence="10 11">
    <name type="scientific">Sporothrix epigloea</name>
    <dbReference type="NCBI Taxonomy" id="1892477"/>
    <lineage>
        <taxon>Eukaryota</taxon>
        <taxon>Fungi</taxon>
        <taxon>Dikarya</taxon>
        <taxon>Ascomycota</taxon>
        <taxon>Pezizomycotina</taxon>
        <taxon>Sordariomycetes</taxon>
        <taxon>Sordariomycetidae</taxon>
        <taxon>Ophiostomatales</taxon>
        <taxon>Ophiostomataceae</taxon>
        <taxon>Sporothrix</taxon>
    </lineage>
</organism>
<evidence type="ECO:0000256" key="1">
    <source>
        <dbReference type="ARBA" id="ARBA00001974"/>
    </source>
</evidence>
<keyword evidence="2" id="KW-0285">Flavoprotein</keyword>
<keyword evidence="11" id="KW-1185">Reference proteome</keyword>
<accession>A0ABP0DEZ4</accession>
<dbReference type="Gene3D" id="3.50.50.60">
    <property type="entry name" value="FAD/NAD(P)-binding domain"/>
    <property type="match status" value="1"/>
</dbReference>
<dbReference type="PANTHER" id="PTHR43104">
    <property type="entry name" value="L-2-HYDROXYGLUTARATE DEHYDROGENASE, MITOCHONDRIAL"/>
    <property type="match status" value="1"/>
</dbReference>
<dbReference type="InterPro" id="IPR006076">
    <property type="entry name" value="FAD-dep_OxRdtase"/>
</dbReference>
<evidence type="ECO:0000256" key="7">
    <source>
        <dbReference type="ARBA" id="ARBA00038878"/>
    </source>
</evidence>
<comment type="cofactor">
    <cofactor evidence="1">
        <name>FAD</name>
        <dbReference type="ChEBI" id="CHEBI:57692"/>
    </cofactor>
</comment>
<gene>
    <name evidence="10" type="ORF">SEPCBS119000_002212</name>
</gene>
<dbReference type="EMBL" id="CAWUON010000021">
    <property type="protein sequence ID" value="CAK7266795.1"/>
    <property type="molecule type" value="Genomic_DNA"/>
</dbReference>
<sequence length="447" mass="46841">MNSRSLSKLTQLPCRRGLAGVGALRSFSVSASRSADFTHAVIGGGVVGLAVARALAERASAASLSSSASASASPVLLLERHSDVGTETSSRNSEVIHAGLYYGAESLKTQVCIRGRQLLYDFCEQYGVGHRRTGKWIVAQTPNQRNALEKIYAFAQSYRGGRVDLQEDEVLPLRWVTADEAKRREPAIRAEAGVLESLATGIVDSHGLMQTLLGLFEDAGGVLASGSPVVGITPLGGVGDAPGSGGWQLHVKPVGAAEETVVTAETIVNAAGLGAAAVHNMITQGDTAGPASPPMQLYYAKGNYFSYSSSQPRVSTLVYPAPDPGVGGLGTHLTLDLAGRIRFGPDFEWVTDPTDLAANAARLPSAIEAIKAYLPGIDAGALQPDYAGIRPKLLPPGGDGKHKKDPDFIVRSEPGYKGWVNLLGIESPGLTSSLAIGEMVEKLVYSR</sequence>
<comment type="catalytic activity">
    <reaction evidence="5">
        <text>(S)-2-hydroxyglutarate + A = 2-oxoglutarate + AH2</text>
        <dbReference type="Rhea" id="RHEA:21252"/>
        <dbReference type="ChEBI" id="CHEBI:13193"/>
        <dbReference type="ChEBI" id="CHEBI:16782"/>
        <dbReference type="ChEBI" id="CHEBI:16810"/>
        <dbReference type="ChEBI" id="CHEBI:17499"/>
        <dbReference type="EC" id="1.1.99.2"/>
    </reaction>
</comment>
<proteinExistence type="inferred from homology"/>
<protein>
    <recommendedName>
        <fullName evidence="8">L-2-hydroxyglutarate dehydrogenase, mitochondrial</fullName>
        <ecNumber evidence="7">1.1.99.2</ecNumber>
    </recommendedName>
</protein>
<dbReference type="Pfam" id="PF01266">
    <property type="entry name" value="DAO"/>
    <property type="match status" value="1"/>
</dbReference>
<evidence type="ECO:0000256" key="8">
    <source>
        <dbReference type="ARBA" id="ARBA00041137"/>
    </source>
</evidence>
<evidence type="ECO:0000313" key="11">
    <source>
        <dbReference type="Proteomes" id="UP001642502"/>
    </source>
</evidence>
<evidence type="ECO:0000256" key="4">
    <source>
        <dbReference type="ARBA" id="ARBA00023002"/>
    </source>
</evidence>
<dbReference type="EC" id="1.1.99.2" evidence="7"/>
<evidence type="ECO:0000259" key="9">
    <source>
        <dbReference type="Pfam" id="PF01266"/>
    </source>
</evidence>
<dbReference type="Proteomes" id="UP001642502">
    <property type="component" value="Unassembled WGS sequence"/>
</dbReference>
<comment type="similarity">
    <text evidence="6">Belongs to the L2HGDH family.</text>
</comment>
<evidence type="ECO:0000256" key="5">
    <source>
        <dbReference type="ARBA" id="ARBA00036066"/>
    </source>
</evidence>
<evidence type="ECO:0000256" key="6">
    <source>
        <dbReference type="ARBA" id="ARBA00037941"/>
    </source>
</evidence>
<dbReference type="InterPro" id="IPR036188">
    <property type="entry name" value="FAD/NAD-bd_sf"/>
</dbReference>
<keyword evidence="4" id="KW-0560">Oxidoreductase</keyword>
<feature type="domain" description="FAD dependent oxidoreductase" evidence="9">
    <location>
        <begin position="40"/>
        <end position="441"/>
    </location>
</feature>
<dbReference type="SUPFAM" id="SSF51905">
    <property type="entry name" value="FAD/NAD(P)-binding domain"/>
    <property type="match status" value="1"/>
</dbReference>
<evidence type="ECO:0000313" key="10">
    <source>
        <dbReference type="EMBL" id="CAK7266795.1"/>
    </source>
</evidence>
<dbReference type="Gene3D" id="3.30.9.10">
    <property type="entry name" value="D-Amino Acid Oxidase, subunit A, domain 2"/>
    <property type="match status" value="1"/>
</dbReference>
<reference evidence="10 11" key="1">
    <citation type="submission" date="2024-01" db="EMBL/GenBank/DDBJ databases">
        <authorList>
            <person name="Allen C."/>
            <person name="Tagirdzhanova G."/>
        </authorList>
    </citation>
    <scope>NUCLEOTIDE SEQUENCE [LARGE SCALE GENOMIC DNA]</scope>
    <source>
        <strain evidence="10 11">CBS 119000</strain>
    </source>
</reference>
<evidence type="ECO:0000256" key="3">
    <source>
        <dbReference type="ARBA" id="ARBA00022827"/>
    </source>
</evidence>
<name>A0ABP0DEZ4_9PEZI</name>
<evidence type="ECO:0000256" key="2">
    <source>
        <dbReference type="ARBA" id="ARBA00022630"/>
    </source>
</evidence>
<comment type="caution">
    <text evidence="10">The sequence shown here is derived from an EMBL/GenBank/DDBJ whole genome shotgun (WGS) entry which is preliminary data.</text>
</comment>
<dbReference type="PANTHER" id="PTHR43104:SF4">
    <property type="entry name" value="L-2-HYDROXYGLUTARATE DEHYDROGENASE, MITOCHONDRIAL"/>
    <property type="match status" value="1"/>
</dbReference>
<keyword evidence="3" id="KW-0274">FAD</keyword>